<keyword evidence="16" id="KW-0735">Signal-anchor</keyword>
<dbReference type="PANTHER" id="PTHR32282:SF27">
    <property type="entry name" value="PENICILLIN-BINDING PROTEIN 1A"/>
    <property type="match status" value="1"/>
</dbReference>
<evidence type="ECO:0000256" key="21">
    <source>
        <dbReference type="ARBA" id="ARBA00023268"/>
    </source>
</evidence>
<dbReference type="InterPro" id="IPR036950">
    <property type="entry name" value="PBP_transglycosylase"/>
</dbReference>
<accession>A0A059G860</accession>
<comment type="pathway">
    <text evidence="2">Cell wall biogenesis; peptidoglycan biosynthesis.</text>
</comment>
<name>A0A059G860_9PROT</name>
<dbReference type="GO" id="GO:0071555">
    <property type="term" value="P:cell wall organization"/>
    <property type="evidence" value="ECO:0007669"/>
    <property type="project" value="UniProtKB-KW"/>
</dbReference>
<evidence type="ECO:0000259" key="31">
    <source>
        <dbReference type="Pfam" id="PF17092"/>
    </source>
</evidence>
<keyword evidence="19 28" id="KW-0472">Membrane</keyword>
<evidence type="ECO:0000256" key="2">
    <source>
        <dbReference type="ARBA" id="ARBA00004752"/>
    </source>
</evidence>
<dbReference type="InterPro" id="IPR001264">
    <property type="entry name" value="Glyco_trans_51"/>
</dbReference>
<evidence type="ECO:0000256" key="11">
    <source>
        <dbReference type="ARBA" id="ARBA00022676"/>
    </source>
</evidence>
<dbReference type="EC" id="2.4.99.28" evidence="24"/>
<evidence type="ECO:0000259" key="29">
    <source>
        <dbReference type="Pfam" id="PF00905"/>
    </source>
</evidence>
<evidence type="ECO:0000256" key="10">
    <source>
        <dbReference type="ARBA" id="ARBA00022670"/>
    </source>
</evidence>
<keyword evidence="14" id="KW-0378">Hydrolase</keyword>
<dbReference type="InterPro" id="IPR023346">
    <property type="entry name" value="Lysozyme-like_dom_sf"/>
</dbReference>
<dbReference type="NCBIfam" id="TIGR02074">
    <property type="entry name" value="PBP_1a_fam"/>
    <property type="match status" value="1"/>
</dbReference>
<dbReference type="Pfam" id="PF00912">
    <property type="entry name" value="Transgly"/>
    <property type="match status" value="1"/>
</dbReference>
<dbReference type="Pfam" id="PF17092">
    <property type="entry name" value="PCB_OB"/>
    <property type="match status" value="1"/>
</dbReference>
<dbReference type="FunFam" id="1.10.3810.10:FF:000003">
    <property type="entry name" value="Penicillin-binding protein 1a"/>
    <property type="match status" value="1"/>
</dbReference>
<evidence type="ECO:0000256" key="8">
    <source>
        <dbReference type="ARBA" id="ARBA00022519"/>
    </source>
</evidence>
<comment type="caution">
    <text evidence="32">The sequence shown here is derived from an EMBL/GenBank/DDBJ whole genome shotgun (WGS) entry which is preliminary data.</text>
</comment>
<keyword evidence="18 28" id="KW-1133">Transmembrane helix</keyword>
<dbReference type="Gene3D" id="2.40.50.140">
    <property type="entry name" value="Nucleic acid-binding proteins"/>
    <property type="match status" value="1"/>
</dbReference>
<dbReference type="GO" id="GO:0009002">
    <property type="term" value="F:serine-type D-Ala-D-Ala carboxypeptidase activity"/>
    <property type="evidence" value="ECO:0007669"/>
    <property type="project" value="UniProtKB-EC"/>
</dbReference>
<reference evidence="32 33" key="1">
    <citation type="journal article" date="2014" name="Antonie Van Leeuwenhoek">
        <title>Hyphomonas beringensis sp. nov. and Hyphomonas chukchiensis sp. nov., isolated from surface seawater of the Bering Sea and Chukchi Sea.</title>
        <authorList>
            <person name="Li C."/>
            <person name="Lai Q."/>
            <person name="Li G."/>
            <person name="Dong C."/>
            <person name="Wang J."/>
            <person name="Liao Y."/>
            <person name="Shao Z."/>
        </authorList>
    </citation>
    <scope>NUCLEOTIDE SEQUENCE [LARGE SCALE GENOMIC DNA]</scope>
    <source>
        <strain evidence="32 33">SCH89</strain>
    </source>
</reference>
<evidence type="ECO:0000256" key="3">
    <source>
        <dbReference type="ARBA" id="ARBA00007090"/>
    </source>
</evidence>
<dbReference type="EMBL" id="ARYL01000009">
    <property type="protein sequence ID" value="KDA03037.1"/>
    <property type="molecule type" value="Genomic_DNA"/>
</dbReference>
<feature type="transmembrane region" description="Helical" evidence="28">
    <location>
        <begin position="20"/>
        <end position="42"/>
    </location>
</feature>
<keyword evidence="17" id="KW-0573">Peptidoglycan synthesis</keyword>
<keyword evidence="12" id="KW-0808">Transferase</keyword>
<dbReference type="GO" id="GO:0030288">
    <property type="term" value="C:outer membrane-bounded periplasmic space"/>
    <property type="evidence" value="ECO:0007669"/>
    <property type="project" value="TreeGrafter"/>
</dbReference>
<organism evidence="32 33">
    <name type="scientific">Hyphomonas oceanitis SCH89</name>
    <dbReference type="NCBI Taxonomy" id="1280953"/>
    <lineage>
        <taxon>Bacteria</taxon>
        <taxon>Pseudomonadati</taxon>
        <taxon>Pseudomonadota</taxon>
        <taxon>Alphaproteobacteria</taxon>
        <taxon>Hyphomonadales</taxon>
        <taxon>Hyphomonadaceae</taxon>
        <taxon>Hyphomonas</taxon>
    </lineage>
</organism>
<evidence type="ECO:0000256" key="17">
    <source>
        <dbReference type="ARBA" id="ARBA00022984"/>
    </source>
</evidence>
<dbReference type="InterPro" id="IPR001460">
    <property type="entry name" value="PCN-bd_Tpept"/>
</dbReference>
<evidence type="ECO:0000256" key="12">
    <source>
        <dbReference type="ARBA" id="ARBA00022679"/>
    </source>
</evidence>
<evidence type="ECO:0000256" key="22">
    <source>
        <dbReference type="ARBA" id="ARBA00023316"/>
    </source>
</evidence>
<evidence type="ECO:0000256" key="5">
    <source>
        <dbReference type="ARBA" id="ARBA00012448"/>
    </source>
</evidence>
<keyword evidence="20" id="KW-0046">Antibiotic resistance</keyword>
<evidence type="ECO:0000256" key="1">
    <source>
        <dbReference type="ARBA" id="ARBA00004249"/>
    </source>
</evidence>
<gene>
    <name evidence="32" type="ORF">HOC_07669</name>
</gene>
<dbReference type="GO" id="GO:0008955">
    <property type="term" value="F:peptidoglycan glycosyltransferase activity"/>
    <property type="evidence" value="ECO:0007669"/>
    <property type="project" value="UniProtKB-EC"/>
</dbReference>
<dbReference type="SUPFAM" id="SSF53955">
    <property type="entry name" value="Lysozyme-like"/>
    <property type="match status" value="1"/>
</dbReference>
<comment type="subcellular location">
    <subcellularLocation>
        <location evidence="1">Cell inner membrane</location>
        <topology evidence="1">Single-pass type II membrane protein</topology>
    </subcellularLocation>
</comment>
<evidence type="ECO:0000256" key="23">
    <source>
        <dbReference type="ARBA" id="ARBA00034000"/>
    </source>
</evidence>
<comment type="catalytic activity">
    <reaction evidence="25">
        <text>[GlcNAc-(1-&gt;4)-Mur2Ac(oyl-L-Ala-gamma-D-Glu-L-Lys-D-Ala-D-Ala)](n)-di-trans,octa-cis-undecaprenyl diphosphate + beta-D-GlcNAc-(1-&gt;4)-Mur2Ac(oyl-L-Ala-gamma-D-Glu-L-Lys-D-Ala-D-Ala)-di-trans,octa-cis-undecaprenyl diphosphate = [GlcNAc-(1-&gt;4)-Mur2Ac(oyl-L-Ala-gamma-D-Glu-L-Lys-D-Ala-D-Ala)](n+1)-di-trans,octa-cis-undecaprenyl diphosphate + di-trans,octa-cis-undecaprenyl diphosphate + H(+)</text>
        <dbReference type="Rhea" id="RHEA:23708"/>
        <dbReference type="Rhea" id="RHEA-COMP:9602"/>
        <dbReference type="Rhea" id="RHEA-COMP:9603"/>
        <dbReference type="ChEBI" id="CHEBI:15378"/>
        <dbReference type="ChEBI" id="CHEBI:58405"/>
        <dbReference type="ChEBI" id="CHEBI:60033"/>
        <dbReference type="ChEBI" id="CHEBI:78435"/>
        <dbReference type="EC" id="2.4.99.28"/>
    </reaction>
</comment>
<dbReference type="InterPro" id="IPR050396">
    <property type="entry name" value="Glycosyltr_51/Transpeptidase"/>
</dbReference>
<dbReference type="UniPathway" id="UPA00219"/>
<dbReference type="InterPro" id="IPR031376">
    <property type="entry name" value="PCB_OB"/>
</dbReference>
<dbReference type="RefSeq" id="WP_084146202.1">
    <property type="nucleotide sequence ID" value="NZ_ARYL01000009.1"/>
</dbReference>
<feature type="domain" description="Glycosyl transferase family 51" evidence="30">
    <location>
        <begin position="69"/>
        <end position="247"/>
    </location>
</feature>
<keyword evidence="8" id="KW-0997">Cell inner membrane</keyword>
<keyword evidence="15" id="KW-0133">Cell shape</keyword>
<dbReference type="AlphaFoldDB" id="A0A059G860"/>
<comment type="catalytic activity">
    <reaction evidence="23">
        <text>Preferential cleavage: (Ac)2-L-Lys-D-Ala-|-D-Ala. Also transpeptidation of peptidyl-alanyl moieties that are N-acyl substituents of D-alanine.</text>
        <dbReference type="EC" id="3.4.16.4"/>
    </reaction>
</comment>
<keyword evidence="10" id="KW-0645">Protease</keyword>
<evidence type="ECO:0000313" key="32">
    <source>
        <dbReference type="EMBL" id="KDA03037.1"/>
    </source>
</evidence>
<evidence type="ECO:0000256" key="19">
    <source>
        <dbReference type="ARBA" id="ARBA00023136"/>
    </source>
</evidence>
<dbReference type="GO" id="GO:0009252">
    <property type="term" value="P:peptidoglycan biosynthetic process"/>
    <property type="evidence" value="ECO:0007669"/>
    <property type="project" value="UniProtKB-UniPathway"/>
</dbReference>
<keyword evidence="7" id="KW-1003">Cell membrane</keyword>
<evidence type="ECO:0000256" key="4">
    <source>
        <dbReference type="ARBA" id="ARBA00007739"/>
    </source>
</evidence>
<evidence type="ECO:0000256" key="28">
    <source>
        <dbReference type="SAM" id="Phobius"/>
    </source>
</evidence>
<dbReference type="InterPro" id="IPR012338">
    <property type="entry name" value="Beta-lactam/transpept-like"/>
</dbReference>
<comment type="similarity">
    <text evidence="4">In the N-terminal section; belongs to the glycosyltransferase 51 family.</text>
</comment>
<dbReference type="GO" id="GO:0008360">
    <property type="term" value="P:regulation of cell shape"/>
    <property type="evidence" value="ECO:0007669"/>
    <property type="project" value="UniProtKB-KW"/>
</dbReference>
<dbReference type="OrthoDB" id="9766909at2"/>
<feature type="region of interest" description="Disordered" evidence="27">
    <location>
        <begin position="835"/>
        <end position="874"/>
    </location>
</feature>
<dbReference type="GO" id="GO:0006508">
    <property type="term" value="P:proteolysis"/>
    <property type="evidence" value="ECO:0007669"/>
    <property type="project" value="UniProtKB-KW"/>
</dbReference>
<keyword evidence="21" id="KW-0511">Multifunctional enzyme</keyword>
<evidence type="ECO:0000256" key="14">
    <source>
        <dbReference type="ARBA" id="ARBA00022801"/>
    </source>
</evidence>
<dbReference type="InterPro" id="IPR012340">
    <property type="entry name" value="NA-bd_OB-fold"/>
</dbReference>
<evidence type="ECO:0000256" key="16">
    <source>
        <dbReference type="ARBA" id="ARBA00022968"/>
    </source>
</evidence>
<dbReference type="PANTHER" id="PTHR32282">
    <property type="entry name" value="BINDING PROTEIN TRANSPEPTIDASE, PUTATIVE-RELATED"/>
    <property type="match status" value="1"/>
</dbReference>
<keyword evidence="11" id="KW-0328">Glycosyltransferase</keyword>
<evidence type="ECO:0000256" key="7">
    <source>
        <dbReference type="ARBA" id="ARBA00022475"/>
    </source>
</evidence>
<feature type="domain" description="Penicillin-binding protein transpeptidase" evidence="29">
    <location>
        <begin position="471"/>
        <end position="765"/>
    </location>
</feature>
<evidence type="ECO:0000313" key="33">
    <source>
        <dbReference type="Proteomes" id="UP000024942"/>
    </source>
</evidence>
<comment type="pathway">
    <text evidence="26">Glycan biosynthesis.</text>
</comment>
<evidence type="ECO:0000256" key="15">
    <source>
        <dbReference type="ARBA" id="ARBA00022960"/>
    </source>
</evidence>
<dbReference type="EC" id="3.4.16.4" evidence="5"/>
<keyword evidence="22" id="KW-0961">Cell wall biogenesis/degradation</keyword>
<dbReference type="Gene3D" id="3.40.710.10">
    <property type="entry name" value="DD-peptidase/beta-lactamase superfamily"/>
    <property type="match status" value="2"/>
</dbReference>
<evidence type="ECO:0000256" key="26">
    <source>
        <dbReference type="ARBA" id="ARBA00060592"/>
    </source>
</evidence>
<evidence type="ECO:0000256" key="18">
    <source>
        <dbReference type="ARBA" id="ARBA00022989"/>
    </source>
</evidence>
<sequence>MADAYEKPRIPVWVWPVAKWTLIAGFVLAIIVFIAVWMYFLALGRDVPSISKLKQYEPPITSRVHAGDGTLIAEFADEHRVFVPYESIPKHVIDAFVAAEDKNFFTHDGLDYQGIARGAVNSAKNKLTGSGGLQGGSTITQQVAKNMLLTRDQNLTRKAKEAIVAQRMEKEFSKGDILELYLNEIYLGGRSYGVGSAALNYFNKSLPELNLSEAAVLASLAKAPSAVNPYTNPEKLLARRNYVLNRMVEDKYITREQADEAIAMPLTTAKRFRGPEYAAATYFVQELRRDLINTYGEETLEQGGLSIRSTIDTRMQLAAQEALQTGLIAYDRRHGYRGPVTKLPIGDGMLEALNAVELPGGYGTWEAGLITSMNDKGAELLLIDGAKIKLPAEEIEWAKTYKPKEGKPGLQVGDVVLAELERKVLNAKEASAPDLKEELDEEGNPIAKPIAQPMLVPAGNATLRQVPAVDGSLVAIDPNTGRILAMQGGYSFFKSSYNRVTQSKRQTGSSFKPFVYAAALERGYTPATRMLDAPFVSYDVSTGDYWRPANYTEGRSYGMVTLRVALEKSLNQVTARVAQDIGMDSVADLAVRVGAYDELAPYPAMSLGSGDTYLIELTRGYAAFVNGGKKVTPTLLDRVQDRHGRTLFRNDERVCEGCESEEWNGGEPPELPDDREQVLDPIIAYQITHMMEGVVERGTGRRALRVGKPLAAKTGTTNDYRDAITIGFSPDLVVGVRVGFDDNRSLGEGEAGGSVAAPIFTDFMEKALEGTPGIPFRIPPGVRLVKIDARTGELPGPGTSVIIDEAFRPGTEPGMAAFNGSDDCLSISGNCGPGAGTGSYGTFDPRTGEQPVPEDGQPAKAPELASGGNLDGIF</sequence>
<dbReference type="STRING" id="1280953.HOC_07669"/>
<dbReference type="PATRIC" id="fig|1280953.3.peg.1555"/>
<dbReference type="eggNOG" id="COG5009">
    <property type="taxonomic scope" value="Bacteria"/>
</dbReference>
<proteinExistence type="inferred from homology"/>
<dbReference type="GO" id="GO:0008658">
    <property type="term" value="F:penicillin binding"/>
    <property type="evidence" value="ECO:0007669"/>
    <property type="project" value="InterPro"/>
</dbReference>
<evidence type="ECO:0000256" key="25">
    <source>
        <dbReference type="ARBA" id="ARBA00049902"/>
    </source>
</evidence>
<protein>
    <recommendedName>
        <fullName evidence="6">Penicillin-binding protein 1A</fullName>
        <ecNumber evidence="24">2.4.99.28</ecNumber>
        <ecNumber evidence="5">3.4.16.4</ecNumber>
    </recommendedName>
</protein>
<dbReference type="Gene3D" id="1.10.3810.10">
    <property type="entry name" value="Biosynthetic peptidoglycan transglycosylase-like"/>
    <property type="match status" value="1"/>
</dbReference>
<dbReference type="GO" id="GO:0046677">
    <property type="term" value="P:response to antibiotic"/>
    <property type="evidence" value="ECO:0007669"/>
    <property type="project" value="UniProtKB-KW"/>
</dbReference>
<evidence type="ECO:0000256" key="27">
    <source>
        <dbReference type="SAM" id="MobiDB-lite"/>
    </source>
</evidence>
<dbReference type="SUPFAM" id="SSF56601">
    <property type="entry name" value="beta-lactamase/transpeptidase-like"/>
    <property type="match status" value="1"/>
</dbReference>
<feature type="domain" description="Penicillin-binding protein OB-like" evidence="31">
    <location>
        <begin position="336"/>
        <end position="469"/>
    </location>
</feature>
<comment type="similarity">
    <text evidence="3">In the C-terminal section; belongs to the transpeptidase family.</text>
</comment>
<evidence type="ECO:0000256" key="13">
    <source>
        <dbReference type="ARBA" id="ARBA00022692"/>
    </source>
</evidence>
<dbReference type="GO" id="GO:0005886">
    <property type="term" value="C:plasma membrane"/>
    <property type="evidence" value="ECO:0007669"/>
    <property type="project" value="UniProtKB-SubCell"/>
</dbReference>
<evidence type="ECO:0000256" key="24">
    <source>
        <dbReference type="ARBA" id="ARBA00044770"/>
    </source>
</evidence>
<evidence type="ECO:0000256" key="20">
    <source>
        <dbReference type="ARBA" id="ARBA00023251"/>
    </source>
</evidence>
<evidence type="ECO:0000256" key="9">
    <source>
        <dbReference type="ARBA" id="ARBA00022645"/>
    </source>
</evidence>
<keyword evidence="33" id="KW-1185">Reference proteome</keyword>
<evidence type="ECO:0000259" key="30">
    <source>
        <dbReference type="Pfam" id="PF00912"/>
    </source>
</evidence>
<keyword evidence="9" id="KW-0121">Carboxypeptidase</keyword>
<keyword evidence="13 28" id="KW-0812">Transmembrane</keyword>
<dbReference type="Pfam" id="PF00905">
    <property type="entry name" value="Transpeptidase"/>
    <property type="match status" value="1"/>
</dbReference>
<evidence type="ECO:0000256" key="6">
    <source>
        <dbReference type="ARBA" id="ARBA00018638"/>
    </source>
</evidence>
<dbReference type="Proteomes" id="UP000024942">
    <property type="component" value="Unassembled WGS sequence"/>
</dbReference>